<proteinExistence type="predicted"/>
<evidence type="ECO:0000313" key="2">
    <source>
        <dbReference type="EMBL" id="KKU88426.1"/>
    </source>
</evidence>
<dbReference type="AlphaFoldDB" id="A0A0G1U2X8"/>
<dbReference type="Proteomes" id="UP000034739">
    <property type="component" value="Unassembled WGS sequence"/>
</dbReference>
<organism evidence="2 3">
    <name type="scientific">Candidatus Gottesmanbacteria bacterium GW2011_GWA2_47_9</name>
    <dbReference type="NCBI Taxonomy" id="1618445"/>
    <lineage>
        <taxon>Bacteria</taxon>
        <taxon>Candidatus Gottesmaniibacteriota</taxon>
    </lineage>
</organism>
<keyword evidence="1" id="KW-0812">Transmembrane</keyword>
<evidence type="ECO:0000256" key="1">
    <source>
        <dbReference type="SAM" id="Phobius"/>
    </source>
</evidence>
<sequence>MIVILNILFIVVILMLILSWGGRSAVWGGATWGLIIGAIIGLFTGNLFWGGKVGLTVGGCLGIISEILGKWSDSRIK</sequence>
<keyword evidence="1" id="KW-1133">Transmembrane helix</keyword>
<evidence type="ECO:0000313" key="3">
    <source>
        <dbReference type="Proteomes" id="UP000034739"/>
    </source>
</evidence>
<accession>A0A0G1U2X8</accession>
<comment type="caution">
    <text evidence="2">The sequence shown here is derived from an EMBL/GenBank/DDBJ whole genome shotgun (WGS) entry which is preliminary data.</text>
</comment>
<reference evidence="2 3" key="1">
    <citation type="journal article" date="2015" name="Nature">
        <title>rRNA introns, odd ribosomes, and small enigmatic genomes across a large radiation of phyla.</title>
        <authorList>
            <person name="Brown C.T."/>
            <person name="Hug L.A."/>
            <person name="Thomas B.C."/>
            <person name="Sharon I."/>
            <person name="Castelle C.J."/>
            <person name="Singh A."/>
            <person name="Wilkins M.J."/>
            <person name="Williams K.H."/>
            <person name="Banfield J.F."/>
        </authorList>
    </citation>
    <scope>NUCLEOTIDE SEQUENCE [LARGE SCALE GENOMIC DNA]</scope>
</reference>
<feature type="transmembrane region" description="Helical" evidence="1">
    <location>
        <begin position="7"/>
        <end position="26"/>
    </location>
</feature>
<gene>
    <name evidence="2" type="ORF">UY16_C0007G0007</name>
</gene>
<keyword evidence="1" id="KW-0472">Membrane</keyword>
<protein>
    <submittedName>
        <fullName evidence="2">Uncharacterized protein</fullName>
    </submittedName>
</protein>
<name>A0A0G1U2X8_9BACT</name>
<dbReference type="EMBL" id="LCOY01000007">
    <property type="protein sequence ID" value="KKU88426.1"/>
    <property type="molecule type" value="Genomic_DNA"/>
</dbReference>
<feature type="transmembrane region" description="Helical" evidence="1">
    <location>
        <begin position="32"/>
        <end position="49"/>
    </location>
</feature>